<protein>
    <submittedName>
        <fullName evidence="1">Uncharacterized protein</fullName>
    </submittedName>
</protein>
<sequence length="335" mass="36831">MAIPTSPSSGAPLTLHPPHHLLSPTPTSPPPSPPPPPLRFLQSLALLSQIPYSCLRHAPSSPKNPALHSPATSRWTSLSLPFPSAWTSPPSTSSPAPSPSSIARRPPPRSRPSQRATPRSPRTPSQPRTRAPSRRRPRRPCPASPRTPRRPRSPACTRRTSPRPPSRPHSTACSRQTRPAAAPARPRRPASRSPQQLGPRAAARQAPRTRAFTIQPTSSRPRPRTTTRLPSRARISWRSATCSKSKHLDGPGRDPRHQHVSIRTCAHTSALPPRVLRPSFHRAYHPRCDFMLTRASLTASCRPRTRPHATARSGRARTPGSRLISCARPSRSWRS</sequence>
<keyword evidence="2" id="KW-1185">Reference proteome</keyword>
<gene>
    <name evidence="1" type="ORF">FA95DRAFT_214196</name>
</gene>
<organism evidence="1 2">
    <name type="scientific">Auriscalpium vulgare</name>
    <dbReference type="NCBI Taxonomy" id="40419"/>
    <lineage>
        <taxon>Eukaryota</taxon>
        <taxon>Fungi</taxon>
        <taxon>Dikarya</taxon>
        <taxon>Basidiomycota</taxon>
        <taxon>Agaricomycotina</taxon>
        <taxon>Agaricomycetes</taxon>
        <taxon>Russulales</taxon>
        <taxon>Auriscalpiaceae</taxon>
        <taxon>Auriscalpium</taxon>
    </lineage>
</organism>
<proteinExistence type="predicted"/>
<reference evidence="1" key="2">
    <citation type="journal article" date="2022" name="New Phytol.">
        <title>Evolutionary transition to the ectomycorrhizal habit in the genomes of a hyperdiverse lineage of mushroom-forming fungi.</title>
        <authorList>
            <person name="Looney B."/>
            <person name="Miyauchi S."/>
            <person name="Morin E."/>
            <person name="Drula E."/>
            <person name="Courty P.E."/>
            <person name="Kohler A."/>
            <person name="Kuo A."/>
            <person name="LaButti K."/>
            <person name="Pangilinan J."/>
            <person name="Lipzen A."/>
            <person name="Riley R."/>
            <person name="Andreopoulos W."/>
            <person name="He G."/>
            <person name="Johnson J."/>
            <person name="Nolan M."/>
            <person name="Tritt A."/>
            <person name="Barry K.W."/>
            <person name="Grigoriev I.V."/>
            <person name="Nagy L.G."/>
            <person name="Hibbett D."/>
            <person name="Henrissat B."/>
            <person name="Matheny P.B."/>
            <person name="Labbe J."/>
            <person name="Martin F.M."/>
        </authorList>
    </citation>
    <scope>NUCLEOTIDE SEQUENCE</scope>
    <source>
        <strain evidence="1">FP105234-sp</strain>
    </source>
</reference>
<comment type="caution">
    <text evidence="1">The sequence shown here is derived from an EMBL/GenBank/DDBJ whole genome shotgun (WGS) entry which is preliminary data.</text>
</comment>
<accession>A0ACB8RM84</accession>
<reference evidence="1" key="1">
    <citation type="submission" date="2021-02" db="EMBL/GenBank/DDBJ databases">
        <authorList>
            <consortium name="DOE Joint Genome Institute"/>
            <person name="Ahrendt S."/>
            <person name="Looney B.P."/>
            <person name="Miyauchi S."/>
            <person name="Morin E."/>
            <person name="Drula E."/>
            <person name="Courty P.E."/>
            <person name="Chicoki N."/>
            <person name="Fauchery L."/>
            <person name="Kohler A."/>
            <person name="Kuo A."/>
            <person name="Labutti K."/>
            <person name="Pangilinan J."/>
            <person name="Lipzen A."/>
            <person name="Riley R."/>
            <person name="Andreopoulos W."/>
            <person name="He G."/>
            <person name="Johnson J."/>
            <person name="Barry K.W."/>
            <person name="Grigoriev I.V."/>
            <person name="Nagy L."/>
            <person name="Hibbett D."/>
            <person name="Henrissat B."/>
            <person name="Matheny P.B."/>
            <person name="Labbe J."/>
            <person name="Martin F."/>
        </authorList>
    </citation>
    <scope>NUCLEOTIDE SEQUENCE</scope>
    <source>
        <strain evidence="1">FP105234-sp</strain>
    </source>
</reference>
<evidence type="ECO:0000313" key="1">
    <source>
        <dbReference type="EMBL" id="KAI0044826.1"/>
    </source>
</evidence>
<dbReference type="Proteomes" id="UP000814033">
    <property type="component" value="Unassembled WGS sequence"/>
</dbReference>
<name>A0ACB8RM84_9AGAM</name>
<dbReference type="EMBL" id="MU275970">
    <property type="protein sequence ID" value="KAI0044826.1"/>
    <property type="molecule type" value="Genomic_DNA"/>
</dbReference>
<evidence type="ECO:0000313" key="2">
    <source>
        <dbReference type="Proteomes" id="UP000814033"/>
    </source>
</evidence>